<evidence type="ECO:0000313" key="5">
    <source>
        <dbReference type="EnsemblPlants" id="TraesCS4A02G475700.1"/>
    </source>
</evidence>
<dbReference type="GO" id="GO:0042742">
    <property type="term" value="P:defense response to bacterium"/>
    <property type="evidence" value="ECO:0007669"/>
    <property type="project" value="UniProtKB-ARBA"/>
</dbReference>
<keyword evidence="6" id="KW-1185">Reference proteome</keyword>
<evidence type="ECO:0000259" key="3">
    <source>
        <dbReference type="Pfam" id="PF23559"/>
    </source>
</evidence>
<feature type="domain" description="R13L1/DRL21-like LRR repeat region" evidence="4">
    <location>
        <begin position="288"/>
        <end position="404"/>
    </location>
</feature>
<dbReference type="InterPro" id="IPR032675">
    <property type="entry name" value="LRR_dom_sf"/>
</dbReference>
<organism evidence="5">
    <name type="scientific">Triticum aestivum</name>
    <name type="common">Wheat</name>
    <dbReference type="NCBI Taxonomy" id="4565"/>
    <lineage>
        <taxon>Eukaryota</taxon>
        <taxon>Viridiplantae</taxon>
        <taxon>Streptophyta</taxon>
        <taxon>Embryophyta</taxon>
        <taxon>Tracheophyta</taxon>
        <taxon>Spermatophyta</taxon>
        <taxon>Magnoliopsida</taxon>
        <taxon>Liliopsida</taxon>
        <taxon>Poales</taxon>
        <taxon>Poaceae</taxon>
        <taxon>BOP clade</taxon>
        <taxon>Pooideae</taxon>
        <taxon>Triticodae</taxon>
        <taxon>Triticeae</taxon>
        <taxon>Triticinae</taxon>
        <taxon>Triticum</taxon>
    </lineage>
</organism>
<dbReference type="FunFam" id="1.10.10.10:FF:000322">
    <property type="entry name" value="Probable disease resistance protein At1g63360"/>
    <property type="match status" value="1"/>
</dbReference>
<evidence type="ECO:0000313" key="6">
    <source>
        <dbReference type="Proteomes" id="UP000019116"/>
    </source>
</evidence>
<dbReference type="AlphaFoldDB" id="A0A3B6I4W4"/>
<name>A0A3B6I4W4_WHEAT</name>
<dbReference type="InterPro" id="IPR056789">
    <property type="entry name" value="LRR_R13L1-DRL21"/>
</dbReference>
<feature type="domain" description="Disease resistance protein winged helix" evidence="3">
    <location>
        <begin position="32"/>
        <end position="102"/>
    </location>
</feature>
<proteinExistence type="predicted"/>
<reference evidence="5" key="1">
    <citation type="submission" date="2018-08" db="EMBL/GenBank/DDBJ databases">
        <authorList>
            <person name="Rossello M."/>
        </authorList>
    </citation>
    <scope>NUCLEOTIDE SEQUENCE [LARGE SCALE GENOMIC DNA]</scope>
    <source>
        <strain evidence="5">cv. Chinese Spring</strain>
    </source>
</reference>
<evidence type="ECO:0000256" key="2">
    <source>
        <dbReference type="ARBA" id="ARBA00022821"/>
    </source>
</evidence>
<dbReference type="Gramene" id="TraesCS4A03G1199000.1">
    <property type="protein sequence ID" value="TraesCS4A03G1199000.1.CDS"/>
    <property type="gene ID" value="TraesCS4A03G1199000"/>
</dbReference>
<dbReference type="STRING" id="4565.A0A3B6I4W4"/>
<dbReference type="SMR" id="A0A3B6I4W4"/>
<dbReference type="Pfam" id="PF23559">
    <property type="entry name" value="WHD_DRP"/>
    <property type="match status" value="1"/>
</dbReference>
<dbReference type="GO" id="GO:0009626">
    <property type="term" value="P:plant-type hypersensitive response"/>
    <property type="evidence" value="ECO:0007669"/>
    <property type="project" value="UniProtKB-ARBA"/>
</dbReference>
<dbReference type="PANTHER" id="PTHR47186">
    <property type="entry name" value="LEUCINE-RICH REPEAT-CONTAINING PROTEIN 57"/>
    <property type="match status" value="1"/>
</dbReference>
<keyword evidence="2" id="KW-0611">Plant defense</keyword>
<dbReference type="Proteomes" id="UP000019116">
    <property type="component" value="Chromosome 4A"/>
</dbReference>
<dbReference type="Pfam" id="PF25019">
    <property type="entry name" value="LRR_R13L1-DRL21"/>
    <property type="match status" value="1"/>
</dbReference>
<dbReference type="Gramene" id="TraesCS4A02G475700.1">
    <property type="protein sequence ID" value="TraesCS4A02G475700.1"/>
    <property type="gene ID" value="TraesCS4A02G475700"/>
</dbReference>
<sequence length="867" mass="98260">MIDKLSEPMTALLWSYEKLDPCLQSCFLYCSLFPKGHKYVIDELVHLWMAEGLLDLCNQTKRVEDIGKDCFQEMISVSFFQPVDEKYSRTYYVIHDLLHDLAESLSKEDYFRLEDDKVTEIPSTVRHLSVRVDSIMQHKQSISKLHHLRTIICIDPLMDDVSDLFNQILQNLKKLRILFLPSYSSSKLPESVGELKHLRYLNIIRTLISELPRSLCTLYHLQLLLINDKVVSLPDKLCNLRKLRHIEGHDYRIYDIQKSLPQIHNIGKLTSLQQFERFSVQKKKGCDLQELRDMNEIHGSLSVTNLQNVSGKDQALESKLHQKSHLSSLHLVWSCKTNTNAENNLHLEILEGLMPPPQLGNLTIDGYESSKFPGWLLGGSYFENLESLSFVNCSALQSLPSNTELFGNCTSLVLCNVPNLKTLPFLPPGLKLLGIDKCPLLIFISTDELEHHDQRDNITRTDHLASQLGLIWDVDSGSHIRSVISLELSFLKQLMILMHADVSHVQNLESALEREEGEVLVKEDIIKAWIYCHKQRIRLMYKSIALPLVTTSGLSQLSLCSCSITDGALAVCLDGLASLKELCLEEIMTLTTLPSKEALQHLTKLDRLFINYCWCLRSLGGLRAATSLSDFRLSSCPSLELAHGAECLPLFLESLNIFNCVLEAEFLCADWPQMNDILISECRSTACLSIGSLTSVKSLSLYHLPDLCMLEGLSSLQLHHAHLIDVPKLNADCISQFQVQYSLYVSSPVILNNMLSAEGITVPAFLSLEGCKEPFVSFEESANFTSVKTLRFCGCLMTSLPTNMKCFSSLRKLDIYDCPNISSLPDLPSSLQHICVWRCELLKESCRAPDGESWPKIVHIRWKEFRV</sequence>
<dbReference type="InterPro" id="IPR058922">
    <property type="entry name" value="WHD_DRP"/>
</dbReference>
<evidence type="ECO:0000256" key="1">
    <source>
        <dbReference type="ARBA" id="ARBA00022737"/>
    </source>
</evidence>
<evidence type="ECO:0000259" key="4">
    <source>
        <dbReference type="Pfam" id="PF25019"/>
    </source>
</evidence>
<dbReference type="Gene3D" id="3.80.10.10">
    <property type="entry name" value="Ribonuclease Inhibitor"/>
    <property type="match status" value="3"/>
</dbReference>
<dbReference type="PANTHER" id="PTHR47186:SF3">
    <property type="entry name" value="OS09G0267800 PROTEIN"/>
    <property type="match status" value="1"/>
</dbReference>
<dbReference type="SUPFAM" id="SSF52058">
    <property type="entry name" value="L domain-like"/>
    <property type="match status" value="1"/>
</dbReference>
<dbReference type="InterPro" id="IPR036388">
    <property type="entry name" value="WH-like_DNA-bd_sf"/>
</dbReference>
<dbReference type="GO" id="GO:0002758">
    <property type="term" value="P:innate immune response-activating signaling pathway"/>
    <property type="evidence" value="ECO:0007669"/>
    <property type="project" value="UniProtKB-ARBA"/>
</dbReference>
<evidence type="ECO:0008006" key="7">
    <source>
        <dbReference type="Google" id="ProtNLM"/>
    </source>
</evidence>
<reference evidence="5" key="2">
    <citation type="submission" date="2018-10" db="UniProtKB">
        <authorList>
            <consortium name="EnsemblPlants"/>
        </authorList>
    </citation>
    <scope>IDENTIFICATION</scope>
</reference>
<dbReference type="EnsemblPlants" id="TraesCS4A02G475700.1">
    <property type="protein sequence ID" value="TraesCS4A02G475700.1"/>
    <property type="gene ID" value="TraesCS4A02G475700"/>
</dbReference>
<dbReference type="OrthoDB" id="685126at2759"/>
<protein>
    <recommendedName>
        <fullName evidence="7">NB-ARC domain-containing protein</fullName>
    </recommendedName>
</protein>
<accession>A0A3B6I4W4</accession>
<keyword evidence="1" id="KW-0677">Repeat</keyword>
<dbReference type="Gene3D" id="1.10.10.10">
    <property type="entry name" value="Winged helix-like DNA-binding domain superfamily/Winged helix DNA-binding domain"/>
    <property type="match status" value="1"/>
</dbReference>
<dbReference type="SUPFAM" id="SSF52047">
    <property type="entry name" value="RNI-like"/>
    <property type="match status" value="1"/>
</dbReference>